<organism evidence="1 2">
    <name type="scientific">Pluteus cervinus</name>
    <dbReference type="NCBI Taxonomy" id="181527"/>
    <lineage>
        <taxon>Eukaryota</taxon>
        <taxon>Fungi</taxon>
        <taxon>Dikarya</taxon>
        <taxon>Basidiomycota</taxon>
        <taxon>Agaricomycotina</taxon>
        <taxon>Agaricomycetes</taxon>
        <taxon>Agaricomycetidae</taxon>
        <taxon>Agaricales</taxon>
        <taxon>Pluteineae</taxon>
        <taxon>Pluteaceae</taxon>
        <taxon>Pluteus</taxon>
    </lineage>
</organism>
<reference evidence="1 2" key="1">
    <citation type="journal article" date="2019" name="Nat. Ecol. Evol.">
        <title>Megaphylogeny resolves global patterns of mushroom evolution.</title>
        <authorList>
            <person name="Varga T."/>
            <person name="Krizsan K."/>
            <person name="Foldi C."/>
            <person name="Dima B."/>
            <person name="Sanchez-Garcia M."/>
            <person name="Sanchez-Ramirez S."/>
            <person name="Szollosi G.J."/>
            <person name="Szarkandi J.G."/>
            <person name="Papp V."/>
            <person name="Albert L."/>
            <person name="Andreopoulos W."/>
            <person name="Angelini C."/>
            <person name="Antonin V."/>
            <person name="Barry K.W."/>
            <person name="Bougher N.L."/>
            <person name="Buchanan P."/>
            <person name="Buyck B."/>
            <person name="Bense V."/>
            <person name="Catcheside P."/>
            <person name="Chovatia M."/>
            <person name="Cooper J."/>
            <person name="Damon W."/>
            <person name="Desjardin D."/>
            <person name="Finy P."/>
            <person name="Geml J."/>
            <person name="Haridas S."/>
            <person name="Hughes K."/>
            <person name="Justo A."/>
            <person name="Karasinski D."/>
            <person name="Kautmanova I."/>
            <person name="Kiss B."/>
            <person name="Kocsube S."/>
            <person name="Kotiranta H."/>
            <person name="LaButti K.M."/>
            <person name="Lechner B.E."/>
            <person name="Liimatainen K."/>
            <person name="Lipzen A."/>
            <person name="Lukacs Z."/>
            <person name="Mihaltcheva S."/>
            <person name="Morgado L.N."/>
            <person name="Niskanen T."/>
            <person name="Noordeloos M.E."/>
            <person name="Ohm R.A."/>
            <person name="Ortiz-Santana B."/>
            <person name="Ovrebo C."/>
            <person name="Racz N."/>
            <person name="Riley R."/>
            <person name="Savchenko A."/>
            <person name="Shiryaev A."/>
            <person name="Soop K."/>
            <person name="Spirin V."/>
            <person name="Szebenyi C."/>
            <person name="Tomsovsky M."/>
            <person name="Tulloss R.E."/>
            <person name="Uehling J."/>
            <person name="Grigoriev I.V."/>
            <person name="Vagvolgyi C."/>
            <person name="Papp T."/>
            <person name="Martin F.M."/>
            <person name="Miettinen O."/>
            <person name="Hibbett D.S."/>
            <person name="Nagy L.G."/>
        </authorList>
    </citation>
    <scope>NUCLEOTIDE SEQUENCE [LARGE SCALE GENOMIC DNA]</scope>
    <source>
        <strain evidence="1 2">NL-1719</strain>
    </source>
</reference>
<proteinExistence type="predicted"/>
<keyword evidence="2" id="KW-1185">Reference proteome</keyword>
<gene>
    <name evidence="1" type="ORF">BDN72DRAFT_933192</name>
</gene>
<name>A0ACD3A8W5_9AGAR</name>
<dbReference type="EMBL" id="ML208601">
    <property type="protein sequence ID" value="TFK62170.1"/>
    <property type="molecule type" value="Genomic_DNA"/>
</dbReference>
<sequence length="162" mass="17881">MEGDADMVAGCVKIQTIADELRQTRENETMVIKDEKRYAYTECGTLARNEVVKKVGEFATRQRRGCCRRGGCKRVVSTLALMRGWTEVKIEEVVGVKEGKWNCGGNGKSKLEPSSCDQDPAPGPSPNVLTAQIQSERSAGIVTGGRIRRSIFSFCFFRLVVS</sequence>
<protein>
    <submittedName>
        <fullName evidence="1">Uncharacterized protein</fullName>
    </submittedName>
</protein>
<evidence type="ECO:0000313" key="2">
    <source>
        <dbReference type="Proteomes" id="UP000308600"/>
    </source>
</evidence>
<evidence type="ECO:0000313" key="1">
    <source>
        <dbReference type="EMBL" id="TFK62170.1"/>
    </source>
</evidence>
<accession>A0ACD3A8W5</accession>
<dbReference type="Proteomes" id="UP000308600">
    <property type="component" value="Unassembled WGS sequence"/>
</dbReference>